<dbReference type="GO" id="GO:0034472">
    <property type="term" value="P:snRNA 3'-end processing"/>
    <property type="evidence" value="ECO:0007669"/>
    <property type="project" value="TreeGrafter"/>
</dbReference>
<dbReference type="InterPro" id="IPR056517">
    <property type="entry name" value="INTS7_HB"/>
</dbReference>
<keyword evidence="3" id="KW-1185">Reference proteome</keyword>
<evidence type="ECO:0000259" key="1">
    <source>
        <dbReference type="Pfam" id="PF24437"/>
    </source>
</evidence>
<feature type="domain" description="Integrator complex subunit 7 helical bundle" evidence="1">
    <location>
        <begin position="57"/>
        <end position="128"/>
    </location>
</feature>
<sequence>MATLIFQSYKGVSRDEDQCSVTKLDDMLLEHLRKLTTSSRYWTMFRVGKQATRQGFHSLAAKIFGNLSSKVASEHFYFWLIALKFFCEAESLLSVSCDSQLALAKQISDACAKYHKGITTLKVRSTSHFS</sequence>
<comment type="caution">
    <text evidence="2">The sequence shown here is derived from an EMBL/GenBank/DDBJ whole genome shotgun (WGS) entry which is preliminary data.</text>
</comment>
<reference evidence="2" key="1">
    <citation type="submission" date="2023-01" db="EMBL/GenBank/DDBJ databases">
        <title>Genome assembly of the deep-sea coral Lophelia pertusa.</title>
        <authorList>
            <person name="Herrera S."/>
            <person name="Cordes E."/>
        </authorList>
    </citation>
    <scope>NUCLEOTIDE SEQUENCE</scope>
    <source>
        <strain evidence="2">USNM1676648</strain>
        <tissue evidence="2">Polyp</tissue>
    </source>
</reference>
<evidence type="ECO:0000313" key="3">
    <source>
        <dbReference type="Proteomes" id="UP001163046"/>
    </source>
</evidence>
<dbReference type="OrthoDB" id="6749674at2759"/>
<gene>
    <name evidence="2" type="primary">INTS7_2</name>
    <name evidence="2" type="ORF">OS493_022378</name>
</gene>
<dbReference type="Proteomes" id="UP001163046">
    <property type="component" value="Unassembled WGS sequence"/>
</dbReference>
<dbReference type="Pfam" id="PF24437">
    <property type="entry name" value="INTS7_HB"/>
    <property type="match status" value="1"/>
</dbReference>
<dbReference type="AlphaFoldDB" id="A0A9X0A396"/>
<dbReference type="GO" id="GO:0032039">
    <property type="term" value="C:integrator complex"/>
    <property type="evidence" value="ECO:0007669"/>
    <property type="project" value="InterPro"/>
</dbReference>
<accession>A0A9X0A396</accession>
<dbReference type="PANTHER" id="PTHR13322">
    <property type="entry name" value="C1ORF73 PROTEIN"/>
    <property type="match status" value="1"/>
</dbReference>
<dbReference type="PANTHER" id="PTHR13322:SF2">
    <property type="entry name" value="INTEGRATOR COMPLEX SUBUNIT 7"/>
    <property type="match status" value="1"/>
</dbReference>
<evidence type="ECO:0000313" key="2">
    <source>
        <dbReference type="EMBL" id="KAJ7390819.1"/>
    </source>
</evidence>
<proteinExistence type="predicted"/>
<dbReference type="InterPro" id="IPR033060">
    <property type="entry name" value="INTS7"/>
</dbReference>
<protein>
    <submittedName>
        <fullName evidence="2">Integrator complex subunit 7</fullName>
    </submittedName>
</protein>
<name>A0A9X0A396_9CNID</name>
<organism evidence="2 3">
    <name type="scientific">Desmophyllum pertusum</name>
    <dbReference type="NCBI Taxonomy" id="174260"/>
    <lineage>
        <taxon>Eukaryota</taxon>
        <taxon>Metazoa</taxon>
        <taxon>Cnidaria</taxon>
        <taxon>Anthozoa</taxon>
        <taxon>Hexacorallia</taxon>
        <taxon>Scleractinia</taxon>
        <taxon>Caryophylliina</taxon>
        <taxon>Caryophylliidae</taxon>
        <taxon>Desmophyllum</taxon>
    </lineage>
</organism>
<dbReference type="EMBL" id="MU825411">
    <property type="protein sequence ID" value="KAJ7390819.1"/>
    <property type="molecule type" value="Genomic_DNA"/>
</dbReference>